<dbReference type="EMBL" id="VSRR010128188">
    <property type="protein sequence ID" value="MPD01691.1"/>
    <property type="molecule type" value="Genomic_DNA"/>
</dbReference>
<evidence type="ECO:0000313" key="2">
    <source>
        <dbReference type="Proteomes" id="UP000324222"/>
    </source>
</evidence>
<reference evidence="1 2" key="1">
    <citation type="submission" date="2019-05" db="EMBL/GenBank/DDBJ databases">
        <title>Another draft genome of Portunus trituberculatus and its Hox gene families provides insights of decapod evolution.</title>
        <authorList>
            <person name="Jeong J.-H."/>
            <person name="Song I."/>
            <person name="Kim S."/>
            <person name="Choi T."/>
            <person name="Kim D."/>
            <person name="Ryu S."/>
            <person name="Kim W."/>
        </authorList>
    </citation>
    <scope>NUCLEOTIDE SEQUENCE [LARGE SCALE GENOMIC DNA]</scope>
    <source>
        <tissue evidence="1">Muscle</tissue>
    </source>
</reference>
<gene>
    <name evidence="1" type="ORF">E2C01_097230</name>
</gene>
<protein>
    <submittedName>
        <fullName evidence="1">Uncharacterized protein</fullName>
    </submittedName>
</protein>
<evidence type="ECO:0000313" key="1">
    <source>
        <dbReference type="EMBL" id="MPD01691.1"/>
    </source>
</evidence>
<dbReference type="Proteomes" id="UP000324222">
    <property type="component" value="Unassembled WGS sequence"/>
</dbReference>
<sequence length="82" mass="9238">MFVFPHNRSPVPDVSRQCLCTPTLNGEGKWSTASHHALHNRLINEPRIHLGNSACRAEEQENHPCALFVSCYIVYSRSYSVG</sequence>
<accession>A0A5B7JXS8</accession>
<keyword evidence="2" id="KW-1185">Reference proteome</keyword>
<proteinExistence type="predicted"/>
<comment type="caution">
    <text evidence="1">The sequence shown here is derived from an EMBL/GenBank/DDBJ whole genome shotgun (WGS) entry which is preliminary data.</text>
</comment>
<name>A0A5B7JXS8_PORTR</name>
<dbReference type="AlphaFoldDB" id="A0A5B7JXS8"/>
<organism evidence="1 2">
    <name type="scientific">Portunus trituberculatus</name>
    <name type="common">Swimming crab</name>
    <name type="synonym">Neptunus trituberculatus</name>
    <dbReference type="NCBI Taxonomy" id="210409"/>
    <lineage>
        <taxon>Eukaryota</taxon>
        <taxon>Metazoa</taxon>
        <taxon>Ecdysozoa</taxon>
        <taxon>Arthropoda</taxon>
        <taxon>Crustacea</taxon>
        <taxon>Multicrustacea</taxon>
        <taxon>Malacostraca</taxon>
        <taxon>Eumalacostraca</taxon>
        <taxon>Eucarida</taxon>
        <taxon>Decapoda</taxon>
        <taxon>Pleocyemata</taxon>
        <taxon>Brachyura</taxon>
        <taxon>Eubrachyura</taxon>
        <taxon>Portunoidea</taxon>
        <taxon>Portunidae</taxon>
        <taxon>Portuninae</taxon>
        <taxon>Portunus</taxon>
    </lineage>
</organism>